<evidence type="ECO:0000313" key="1">
    <source>
        <dbReference type="EMBL" id="CAF4318757.1"/>
    </source>
</evidence>
<comment type="caution">
    <text evidence="1">The sequence shown here is derived from an EMBL/GenBank/DDBJ whole genome shotgun (WGS) entry which is preliminary data.</text>
</comment>
<evidence type="ECO:0000313" key="2">
    <source>
        <dbReference type="Proteomes" id="UP000663881"/>
    </source>
</evidence>
<reference evidence="1" key="1">
    <citation type="submission" date="2021-02" db="EMBL/GenBank/DDBJ databases">
        <authorList>
            <person name="Nowell W R."/>
        </authorList>
    </citation>
    <scope>NUCLEOTIDE SEQUENCE</scope>
</reference>
<dbReference type="Proteomes" id="UP000663881">
    <property type="component" value="Unassembled WGS sequence"/>
</dbReference>
<organism evidence="1 2">
    <name type="scientific">Adineta steineri</name>
    <dbReference type="NCBI Taxonomy" id="433720"/>
    <lineage>
        <taxon>Eukaryota</taxon>
        <taxon>Metazoa</taxon>
        <taxon>Spiralia</taxon>
        <taxon>Gnathifera</taxon>
        <taxon>Rotifera</taxon>
        <taxon>Eurotatoria</taxon>
        <taxon>Bdelloidea</taxon>
        <taxon>Adinetida</taxon>
        <taxon>Adinetidae</taxon>
        <taxon>Adineta</taxon>
    </lineage>
</organism>
<dbReference type="AlphaFoldDB" id="A0A820IYD2"/>
<sequence>TTLLGSTDKNNDAPLAKFVGDDL</sequence>
<name>A0A820IYD2_9BILA</name>
<proteinExistence type="predicted"/>
<feature type="non-terminal residue" evidence="1">
    <location>
        <position position="1"/>
    </location>
</feature>
<accession>A0A820IYD2</accession>
<gene>
    <name evidence="1" type="ORF">OKA104_LOCUS47127</name>
</gene>
<protein>
    <submittedName>
        <fullName evidence="1">Uncharacterized protein</fullName>
    </submittedName>
</protein>
<dbReference type="EMBL" id="CAJOAY010018235">
    <property type="protein sequence ID" value="CAF4318757.1"/>
    <property type="molecule type" value="Genomic_DNA"/>
</dbReference>